<keyword evidence="4" id="KW-0975">Bacterial flagellum</keyword>
<keyword evidence="7" id="KW-1185">Reference proteome</keyword>
<comment type="function">
    <text evidence="1">Assembles around the rod to form the L-ring and probably protects the motor/basal body from shearing forces during rotation.</text>
</comment>
<dbReference type="AlphaFoldDB" id="A0A2S1LXU8"/>
<dbReference type="Pfam" id="PF02119">
    <property type="entry name" value="FlgI"/>
    <property type="match status" value="1"/>
</dbReference>
<accession>A0A2S1LXU8</accession>
<protein>
    <submittedName>
        <fullName evidence="6">Flagellar biosynthesis protein FlgA</fullName>
    </submittedName>
</protein>
<dbReference type="InterPro" id="IPR001782">
    <property type="entry name" value="Flag_FlgI"/>
</dbReference>
<evidence type="ECO:0000256" key="5">
    <source>
        <dbReference type="SAM" id="SignalP"/>
    </source>
</evidence>
<evidence type="ECO:0000256" key="4">
    <source>
        <dbReference type="ARBA" id="ARBA00023143"/>
    </source>
</evidence>
<dbReference type="OrthoDB" id="350454at2"/>
<keyword evidence="3 5" id="KW-0732">Signal</keyword>
<dbReference type="GO" id="GO:0005198">
    <property type="term" value="F:structural molecule activity"/>
    <property type="evidence" value="ECO:0007669"/>
    <property type="project" value="InterPro"/>
</dbReference>
<feature type="signal peptide" evidence="5">
    <location>
        <begin position="1"/>
        <end position="20"/>
    </location>
</feature>
<dbReference type="EMBL" id="CP025785">
    <property type="protein sequence ID" value="AWG43123.1"/>
    <property type="molecule type" value="Genomic_DNA"/>
</dbReference>
<dbReference type="NCBIfam" id="NF009348">
    <property type="entry name" value="PRK12706.1"/>
    <property type="match status" value="1"/>
</dbReference>
<feature type="chain" id="PRO_5015689022" evidence="5">
    <location>
        <begin position="21"/>
        <end position="333"/>
    </location>
</feature>
<proteinExistence type="predicted"/>
<comment type="subcellular location">
    <subcellularLocation>
        <location evidence="2">Bacterial flagellum basal body</location>
    </subcellularLocation>
</comment>
<keyword evidence="6" id="KW-0969">Cilium</keyword>
<dbReference type="GO" id="GO:0071973">
    <property type="term" value="P:bacterial-type flagellum-dependent cell motility"/>
    <property type="evidence" value="ECO:0007669"/>
    <property type="project" value="InterPro"/>
</dbReference>
<dbReference type="RefSeq" id="WP_108729522.1">
    <property type="nucleotide sequence ID" value="NZ_CP025785.1"/>
</dbReference>
<dbReference type="GO" id="GO:0009428">
    <property type="term" value="C:bacterial-type flagellum basal body, distal rod, P ring"/>
    <property type="evidence" value="ECO:0007669"/>
    <property type="project" value="InterPro"/>
</dbReference>
<sequence length="333" mass="36900">MIKLIVFIVLSLKIIFSSFAQENQPLKSFSDENNTSNKSNEKIKLKDLAEIQPANTVVLTGIGIVAGLTGKGDSLRGKEILNKALTRIGINEIDLTNIESKNIALVSVELKINGNMVKGTSKNVYIASILDSKDLTNGILLKTELKDETEKVIATASGSIIIQEKSKGTGYILNGATIHENNYYSNYNIILKKEDYTLADSISKKLTSKDIKNNIKSGNIIEIEAKNIELLSEIEKIEIETSPKVLINEQHKIIMASSNAEIGPLILSIERDIKKSLSNKNNEKVTVEIQKMKLNEFISKNSNTFSNEELIQIIKASKKINKLNGELILEEQK</sequence>
<gene>
    <name evidence="6" type="primary">flgI</name>
    <name evidence="6" type="ORF">CR532_04060</name>
</gene>
<dbReference type="PANTHER" id="PTHR30381">
    <property type="entry name" value="FLAGELLAR P-RING PERIPLASMIC PROTEIN FLGI"/>
    <property type="match status" value="1"/>
</dbReference>
<dbReference type="Proteomes" id="UP000244655">
    <property type="component" value="Chromosome"/>
</dbReference>
<organism evidence="6 7">
    <name type="scientific">Candidatus Borreliella tachyglossi</name>
    <dbReference type="NCBI Taxonomy" id="1964448"/>
    <lineage>
        <taxon>Bacteria</taxon>
        <taxon>Pseudomonadati</taxon>
        <taxon>Spirochaetota</taxon>
        <taxon>Spirochaetia</taxon>
        <taxon>Spirochaetales</taxon>
        <taxon>Borreliaceae</taxon>
        <taxon>Borreliella</taxon>
    </lineage>
</organism>
<keyword evidence="6" id="KW-0966">Cell projection</keyword>
<evidence type="ECO:0000256" key="2">
    <source>
        <dbReference type="ARBA" id="ARBA00004117"/>
    </source>
</evidence>
<name>A0A2S1LXU8_9SPIR</name>
<evidence type="ECO:0000256" key="3">
    <source>
        <dbReference type="ARBA" id="ARBA00022729"/>
    </source>
</evidence>
<dbReference type="PRINTS" id="PR01010">
    <property type="entry name" value="FLGPRINGFLGI"/>
</dbReference>
<reference evidence="6 7" key="1">
    <citation type="submission" date="2018-01" db="EMBL/GenBank/DDBJ databases">
        <title>Genome sequence of Borrelia tachyglossi.</title>
        <authorList>
            <person name="Gofton A.W."/>
        </authorList>
    </citation>
    <scope>NUCLEOTIDE SEQUENCE [LARGE SCALE GENOMIC DNA]</scope>
    <source>
        <strain evidence="6 7">Bc-F10-1268</strain>
    </source>
</reference>
<dbReference type="PANTHER" id="PTHR30381:SF0">
    <property type="entry name" value="FLAGELLAR P-RING PROTEIN"/>
    <property type="match status" value="1"/>
</dbReference>
<dbReference type="GO" id="GO:0030288">
    <property type="term" value="C:outer membrane-bounded periplasmic space"/>
    <property type="evidence" value="ECO:0007669"/>
    <property type="project" value="InterPro"/>
</dbReference>
<evidence type="ECO:0000256" key="1">
    <source>
        <dbReference type="ARBA" id="ARBA00002591"/>
    </source>
</evidence>
<keyword evidence="6" id="KW-0282">Flagellum</keyword>
<evidence type="ECO:0000313" key="6">
    <source>
        <dbReference type="EMBL" id="AWG43123.1"/>
    </source>
</evidence>
<evidence type="ECO:0000313" key="7">
    <source>
        <dbReference type="Proteomes" id="UP000244655"/>
    </source>
</evidence>